<dbReference type="CDD" id="cd07936">
    <property type="entry name" value="SCAN"/>
    <property type="match status" value="1"/>
</dbReference>
<protein>
    <recommendedName>
        <fullName evidence="4">SCAN box domain-containing protein</fullName>
    </recommendedName>
</protein>
<dbReference type="Proteomes" id="UP000008227">
    <property type="component" value="Chromosome 6"/>
</dbReference>
<dbReference type="Ensembl" id="ENSSSCT00000097833.1">
    <property type="protein sequence ID" value="ENSSSCP00000075482.1"/>
    <property type="gene ID" value="ENSSSCG00000063297.1"/>
</dbReference>
<proteinExistence type="predicted"/>
<dbReference type="PANTHER" id="PTHR45935:SF31">
    <property type="entry name" value="MYELOID ZINC FINGER 1"/>
    <property type="match status" value="1"/>
</dbReference>
<dbReference type="InterPro" id="IPR003309">
    <property type="entry name" value="SCAN_dom"/>
</dbReference>
<dbReference type="FunFam" id="1.10.4020.10:FF:000001">
    <property type="entry name" value="zinc finger protein 263 isoform X1"/>
    <property type="match status" value="1"/>
</dbReference>
<dbReference type="AlphaFoldDB" id="A0A8W4F856"/>
<reference evidence="5" key="2">
    <citation type="submission" date="2025-08" db="UniProtKB">
        <authorList>
            <consortium name="Ensembl"/>
        </authorList>
    </citation>
    <scope>IDENTIFICATION</scope>
</reference>
<feature type="domain" description="SCAN box" evidence="4">
    <location>
        <begin position="52"/>
        <end position="129"/>
    </location>
</feature>
<dbReference type="GO" id="GO:0005634">
    <property type="term" value="C:nucleus"/>
    <property type="evidence" value="ECO:0007669"/>
    <property type="project" value="UniProtKB-SubCell"/>
</dbReference>
<keyword evidence="6" id="KW-1185">Reference proteome</keyword>
<evidence type="ECO:0000256" key="3">
    <source>
        <dbReference type="SAM" id="MobiDB-lite"/>
    </source>
</evidence>
<dbReference type="InterPro" id="IPR050916">
    <property type="entry name" value="SCAN-C2H2_zinc_finger"/>
</dbReference>
<dbReference type="GlyGen" id="A0A8W4F856">
    <property type="glycosylation" value="1 site"/>
</dbReference>
<name>A0A8W4F856_PIG</name>
<sequence length="167" mass="18347">MFGEVAGPAPIDQEKLVITKMGEDEAACCDPKPFSNPRPRTLSPGLGRDPWQRLCSFRFEEAVGPREALSRLRELCRPWLRPKVHSKEQMPELLVLEHFLGVLPPDIRVWVASQGPASGKEAVALLEDLAEMSQEAGEPREPGQDRAGVQPVTRGPECLPPPPPVSS</sequence>
<dbReference type="PROSITE" id="PS50804">
    <property type="entry name" value="SCAN_BOX"/>
    <property type="match status" value="1"/>
</dbReference>
<dbReference type="PANTHER" id="PTHR45935">
    <property type="entry name" value="PROTEIN ZBED8-RELATED"/>
    <property type="match status" value="1"/>
</dbReference>
<evidence type="ECO:0000313" key="6">
    <source>
        <dbReference type="Proteomes" id="UP000008227"/>
    </source>
</evidence>
<evidence type="ECO:0000313" key="5">
    <source>
        <dbReference type="Ensembl" id="ENSSSCP00000075482.1"/>
    </source>
</evidence>
<organism evidence="5 6">
    <name type="scientific">Sus scrofa</name>
    <name type="common">Pig</name>
    <dbReference type="NCBI Taxonomy" id="9823"/>
    <lineage>
        <taxon>Eukaryota</taxon>
        <taxon>Metazoa</taxon>
        <taxon>Chordata</taxon>
        <taxon>Craniata</taxon>
        <taxon>Vertebrata</taxon>
        <taxon>Euteleostomi</taxon>
        <taxon>Mammalia</taxon>
        <taxon>Eutheria</taxon>
        <taxon>Laurasiatheria</taxon>
        <taxon>Artiodactyla</taxon>
        <taxon>Suina</taxon>
        <taxon>Suidae</taxon>
        <taxon>Sus</taxon>
    </lineage>
</organism>
<dbReference type="Pfam" id="PF02023">
    <property type="entry name" value="SCAN"/>
    <property type="match status" value="1"/>
</dbReference>
<comment type="subcellular location">
    <subcellularLocation>
        <location evidence="2">Nucleus</location>
    </subcellularLocation>
</comment>
<dbReference type="SUPFAM" id="SSF47353">
    <property type="entry name" value="Retrovirus capsid dimerization domain-like"/>
    <property type="match status" value="1"/>
</dbReference>
<dbReference type="GeneTree" id="ENSGT00940000162111"/>
<dbReference type="SMART" id="SM00431">
    <property type="entry name" value="SCAN"/>
    <property type="match status" value="1"/>
</dbReference>
<feature type="compositionally biased region" description="Pro residues" evidence="3">
    <location>
        <begin position="158"/>
        <end position="167"/>
    </location>
</feature>
<feature type="region of interest" description="Disordered" evidence="3">
    <location>
        <begin position="128"/>
        <end position="167"/>
    </location>
</feature>
<evidence type="ECO:0000256" key="1">
    <source>
        <dbReference type="ARBA" id="ARBA00023242"/>
    </source>
</evidence>
<dbReference type="Gene3D" id="1.10.4020.10">
    <property type="entry name" value="DNA breaking-rejoining enzymes"/>
    <property type="match status" value="1"/>
</dbReference>
<evidence type="ECO:0000256" key="2">
    <source>
        <dbReference type="PROSITE-ProRule" id="PRU00187"/>
    </source>
</evidence>
<evidence type="ECO:0000259" key="4">
    <source>
        <dbReference type="PROSITE" id="PS50804"/>
    </source>
</evidence>
<keyword evidence="1 2" id="KW-0539">Nucleus</keyword>
<accession>A0A8W4F856</accession>
<dbReference type="InterPro" id="IPR038269">
    <property type="entry name" value="SCAN_sf"/>
</dbReference>
<reference evidence="5" key="1">
    <citation type="journal article" date="2020" name="Gigascience">
        <title>An improved pig reference genome sequence to enable pig genetics and genomics research.</title>
        <authorList>
            <person name="Warr A."/>
            <person name="Affara N."/>
            <person name="Aken B."/>
            <person name="Beiki H."/>
            <person name="Bickhart D.M."/>
            <person name="Billis K."/>
            <person name="Chow W."/>
            <person name="Eory L."/>
            <person name="Finlayson H.A."/>
            <person name="Flicek P."/>
            <person name="Giron C.G."/>
            <person name="Griffin D.K."/>
            <person name="Hall R."/>
            <person name="Hannum G."/>
            <person name="Hourlier T."/>
            <person name="Howe K."/>
            <person name="Hume D.A."/>
            <person name="Izuogu O."/>
            <person name="Kim K."/>
            <person name="Koren S."/>
            <person name="Liu H."/>
            <person name="Manchanda N."/>
            <person name="Martin F.J."/>
            <person name="Nonneman D.J."/>
            <person name="O'Connor R.E."/>
            <person name="Phillippy A.M."/>
            <person name="Rohrer G.A."/>
            <person name="Rosen B.D."/>
            <person name="Rund L.A."/>
            <person name="Sargent C.A."/>
            <person name="Schook L.B."/>
            <person name="Schroeder S.G."/>
            <person name="Schwartz A.S."/>
            <person name="Skinner B.M."/>
            <person name="Talbot R."/>
            <person name="Tseng E."/>
            <person name="Tuggle C.K."/>
            <person name="Watson M."/>
            <person name="Smith T.P.L."/>
            <person name="Archibald A.L."/>
        </authorList>
    </citation>
    <scope>NUCLEOTIDE SEQUENCE [LARGE SCALE GENOMIC DNA]</scope>
    <source>
        <strain evidence="5">Duroc</strain>
    </source>
</reference>
<reference evidence="5" key="3">
    <citation type="submission" date="2025-09" db="UniProtKB">
        <authorList>
            <consortium name="Ensembl"/>
        </authorList>
    </citation>
    <scope>IDENTIFICATION</scope>
</reference>